<feature type="transmembrane region" description="Helical" evidence="1">
    <location>
        <begin position="362"/>
        <end position="381"/>
    </location>
</feature>
<keyword evidence="1" id="KW-0812">Transmembrane</keyword>
<dbReference type="KEGG" id="palo:E6C60_2885"/>
<organism evidence="2 3">
    <name type="scientific">Paenibacillus algicola</name>
    <dbReference type="NCBI Taxonomy" id="2565926"/>
    <lineage>
        <taxon>Bacteria</taxon>
        <taxon>Bacillati</taxon>
        <taxon>Bacillota</taxon>
        <taxon>Bacilli</taxon>
        <taxon>Bacillales</taxon>
        <taxon>Paenibacillaceae</taxon>
        <taxon>Paenibacillus</taxon>
    </lineage>
</organism>
<dbReference type="RefSeq" id="WP_138226442.1">
    <property type="nucleotide sequence ID" value="NZ_CP040396.1"/>
</dbReference>
<evidence type="ECO:0008006" key="4">
    <source>
        <dbReference type="Google" id="ProtNLM"/>
    </source>
</evidence>
<feature type="transmembrane region" description="Helical" evidence="1">
    <location>
        <begin position="217"/>
        <end position="239"/>
    </location>
</feature>
<feature type="transmembrane region" description="Helical" evidence="1">
    <location>
        <begin position="15"/>
        <end position="36"/>
    </location>
</feature>
<reference evidence="2 3" key="1">
    <citation type="submission" date="2019-05" db="EMBL/GenBank/DDBJ databases">
        <authorList>
            <person name="Chen C."/>
        </authorList>
    </citation>
    <scope>NUCLEOTIDE SEQUENCE [LARGE SCALE GENOMIC DNA]</scope>
    <source>
        <strain evidence="2 3">HB172198</strain>
    </source>
</reference>
<gene>
    <name evidence="2" type="ORF">E6C60_2885</name>
</gene>
<keyword evidence="1" id="KW-0472">Membrane</keyword>
<protein>
    <recommendedName>
        <fullName evidence="4">Glycosyltransferase RgtA/B/C/D-like domain-containing protein</fullName>
    </recommendedName>
</protein>
<feature type="transmembrane region" description="Helical" evidence="1">
    <location>
        <begin position="304"/>
        <end position="324"/>
    </location>
</feature>
<feature type="transmembrane region" description="Helical" evidence="1">
    <location>
        <begin position="336"/>
        <end position="356"/>
    </location>
</feature>
<dbReference type="AlphaFoldDB" id="A0A4P8XLH0"/>
<sequence>MMSYWFQDKTDNKTAFALFLLFAAAYITINVPYLLFMDRYAELVSASNPFYGAKFGLNLFNFDPAMYYGYDNISVIHPYINIIAGPLSELANSGLGNRFFLILQSILNAASTALLFYILRRSGGSRRISFLIACLFGISSYSLFSSFIPDSYAYAQFGLLISVFFLQYYQERKLYPIWPLAALGALNFGITATNVIPYAGAVILEQIERKSRTAIKTLSLILGAFMIICLALALVQLLMPRGVTWVSSFWGGLVNGGFNYIAFFSVTEHWKAIYLLGVNPLLTPEIALINAKSAAIATDLSQPYPIYVSIFGFSFLILTLFGWIRGFREKRAWAIVPVLFIGFSIFLHLVVGYGLANFEYDLYLYAGHYWFACFLLLSMGIQSVRQPWIRKGIVGFLVIMLLVSTLHNLIHHRETLRNIEEIYVHEMK</sequence>
<name>A0A4P8XLH0_9BACL</name>
<dbReference type="OrthoDB" id="2576767at2"/>
<feature type="transmembrane region" description="Helical" evidence="1">
    <location>
        <begin position="175"/>
        <end position="196"/>
    </location>
</feature>
<feature type="transmembrane region" description="Helical" evidence="1">
    <location>
        <begin position="245"/>
        <end position="266"/>
    </location>
</feature>
<dbReference type="Proteomes" id="UP000300879">
    <property type="component" value="Chromosome"/>
</dbReference>
<keyword evidence="1" id="KW-1133">Transmembrane helix</keyword>
<proteinExistence type="predicted"/>
<evidence type="ECO:0000313" key="2">
    <source>
        <dbReference type="EMBL" id="QCT03596.1"/>
    </source>
</evidence>
<feature type="transmembrane region" description="Helical" evidence="1">
    <location>
        <begin position="273"/>
        <end position="292"/>
    </location>
</feature>
<feature type="transmembrane region" description="Helical" evidence="1">
    <location>
        <begin position="125"/>
        <end position="144"/>
    </location>
</feature>
<feature type="transmembrane region" description="Helical" evidence="1">
    <location>
        <begin position="151"/>
        <end position="169"/>
    </location>
</feature>
<dbReference type="EMBL" id="CP040396">
    <property type="protein sequence ID" value="QCT03596.1"/>
    <property type="molecule type" value="Genomic_DNA"/>
</dbReference>
<feature type="transmembrane region" description="Helical" evidence="1">
    <location>
        <begin position="99"/>
        <end position="119"/>
    </location>
</feature>
<keyword evidence="3" id="KW-1185">Reference proteome</keyword>
<accession>A0A4P8XLH0</accession>
<evidence type="ECO:0000313" key="3">
    <source>
        <dbReference type="Proteomes" id="UP000300879"/>
    </source>
</evidence>
<evidence type="ECO:0000256" key="1">
    <source>
        <dbReference type="SAM" id="Phobius"/>
    </source>
</evidence>
<feature type="transmembrane region" description="Helical" evidence="1">
    <location>
        <begin position="393"/>
        <end position="410"/>
    </location>
</feature>